<sequence>MNQKVFFKTRTETVFKISLWNAGGLTNDKFTELKTIVLNNDLDVTGIVEGGVAADNEEYFNLTGNQTFMLNRSRQIASGIIVFVKLSLKAKVSRQMTTDDNKSLILGDFNAPSTRWATSCIGSIVENLIDSNPIDFIENEENSPTFLSYSGGVSHPDLLLTHPTFSDRIQHKLIDNPGGAGHKILLSSIIKYGPSYKEPRRTYWNLKKANWAKFKNLTNEVLTDSLVMPNFEYSSRLFTLAVLKCTSVCVPRGQQKKNTSFWNENLQKLKKDRDEARERERQSSQHWA</sequence>
<keyword evidence="1" id="KW-0175">Coiled coil</keyword>
<dbReference type="Gene3D" id="3.60.10.10">
    <property type="entry name" value="Endonuclease/exonuclease/phosphatase"/>
    <property type="match status" value="1"/>
</dbReference>
<dbReference type="OrthoDB" id="6621432at2759"/>
<dbReference type="SUPFAM" id="SSF56219">
    <property type="entry name" value="DNase I-like"/>
    <property type="match status" value="1"/>
</dbReference>
<dbReference type="GO" id="GO:0003824">
    <property type="term" value="F:catalytic activity"/>
    <property type="evidence" value="ECO:0007669"/>
    <property type="project" value="InterPro"/>
</dbReference>
<dbReference type="InterPro" id="IPR005135">
    <property type="entry name" value="Endo/exonuclease/phosphatase"/>
</dbReference>
<evidence type="ECO:0000256" key="1">
    <source>
        <dbReference type="SAM" id="Coils"/>
    </source>
</evidence>
<dbReference type="Proteomes" id="UP000887116">
    <property type="component" value="Unassembled WGS sequence"/>
</dbReference>
<dbReference type="AlphaFoldDB" id="A0A8X6FEN2"/>
<dbReference type="InterPro" id="IPR052560">
    <property type="entry name" value="RdDP_mobile_element"/>
</dbReference>
<evidence type="ECO:0000313" key="4">
    <source>
        <dbReference type="Proteomes" id="UP000887116"/>
    </source>
</evidence>
<name>A0A8X6FEN2_TRICU</name>
<organism evidence="3 4">
    <name type="scientific">Trichonephila clavata</name>
    <name type="common">Joro spider</name>
    <name type="synonym">Nephila clavata</name>
    <dbReference type="NCBI Taxonomy" id="2740835"/>
    <lineage>
        <taxon>Eukaryota</taxon>
        <taxon>Metazoa</taxon>
        <taxon>Ecdysozoa</taxon>
        <taxon>Arthropoda</taxon>
        <taxon>Chelicerata</taxon>
        <taxon>Arachnida</taxon>
        <taxon>Araneae</taxon>
        <taxon>Araneomorphae</taxon>
        <taxon>Entelegynae</taxon>
        <taxon>Araneoidea</taxon>
        <taxon>Nephilidae</taxon>
        <taxon>Trichonephila</taxon>
    </lineage>
</organism>
<dbReference type="PANTHER" id="PTHR36688:SF2">
    <property type="entry name" value="ENDONUCLEASE_EXONUCLEASE_PHOSPHATASE DOMAIN-CONTAINING PROTEIN"/>
    <property type="match status" value="1"/>
</dbReference>
<gene>
    <name evidence="3" type="ORF">TNCT_685501</name>
</gene>
<dbReference type="InterPro" id="IPR036691">
    <property type="entry name" value="Endo/exonu/phosph_ase_sf"/>
</dbReference>
<dbReference type="Pfam" id="PF14529">
    <property type="entry name" value="Exo_endo_phos_2"/>
    <property type="match status" value="1"/>
</dbReference>
<protein>
    <recommendedName>
        <fullName evidence="2">Endonuclease/exonuclease/phosphatase domain-containing protein</fullName>
    </recommendedName>
</protein>
<evidence type="ECO:0000259" key="2">
    <source>
        <dbReference type="Pfam" id="PF14529"/>
    </source>
</evidence>
<dbReference type="EMBL" id="BMAO01021695">
    <property type="protein sequence ID" value="GFQ76844.1"/>
    <property type="molecule type" value="Genomic_DNA"/>
</dbReference>
<proteinExistence type="predicted"/>
<evidence type="ECO:0000313" key="3">
    <source>
        <dbReference type="EMBL" id="GFQ76844.1"/>
    </source>
</evidence>
<accession>A0A8X6FEN2</accession>
<feature type="domain" description="Endonuclease/exonuclease/phosphatase" evidence="2">
    <location>
        <begin position="95"/>
        <end position="170"/>
    </location>
</feature>
<keyword evidence="4" id="KW-1185">Reference proteome</keyword>
<feature type="coiled-coil region" evidence="1">
    <location>
        <begin position="259"/>
        <end position="286"/>
    </location>
</feature>
<reference evidence="3" key="1">
    <citation type="submission" date="2020-07" db="EMBL/GenBank/DDBJ databases">
        <title>Multicomponent nature underlies the extraordinary mechanical properties of spider dragline silk.</title>
        <authorList>
            <person name="Kono N."/>
            <person name="Nakamura H."/>
            <person name="Mori M."/>
            <person name="Yoshida Y."/>
            <person name="Ohtoshi R."/>
            <person name="Malay A.D."/>
            <person name="Moran D.A.P."/>
            <person name="Tomita M."/>
            <person name="Numata K."/>
            <person name="Arakawa K."/>
        </authorList>
    </citation>
    <scope>NUCLEOTIDE SEQUENCE</scope>
</reference>
<comment type="caution">
    <text evidence="3">The sequence shown here is derived from an EMBL/GenBank/DDBJ whole genome shotgun (WGS) entry which is preliminary data.</text>
</comment>
<dbReference type="PANTHER" id="PTHR36688">
    <property type="entry name" value="ENDO/EXONUCLEASE/PHOSPHATASE DOMAIN-CONTAINING PROTEIN"/>
    <property type="match status" value="1"/>
</dbReference>